<name>A0A545UVA6_9HYPO</name>
<gene>
    <name evidence="1" type="ORF">IF1G_07981</name>
</gene>
<protein>
    <submittedName>
        <fullName evidence="1">Uncharacterized protein</fullName>
    </submittedName>
</protein>
<comment type="caution">
    <text evidence="1">The sequence shown here is derived from an EMBL/GenBank/DDBJ whole genome shotgun (WGS) entry which is preliminary data.</text>
</comment>
<dbReference type="EMBL" id="SPUK01000012">
    <property type="protein sequence ID" value="TQV93403.1"/>
    <property type="molecule type" value="Genomic_DNA"/>
</dbReference>
<evidence type="ECO:0000313" key="1">
    <source>
        <dbReference type="EMBL" id="TQV93403.1"/>
    </source>
</evidence>
<sequence>MTNGHQAVEGAIADMIALRAECLDGDGNPLTDDSADEFQDDVQEPSPDQCQIDLLLPQELNDDILQEVPFTDPTYTAIDGVLLPSRSGTCMRLCTFKTFQGALALQPCIPKGEHLDLFDALQEWEAAGHDIYKEARYWSCNVQSTPDLPTPCRWLAATVFNFASDMLRPDNTQEYMWNMRAWLFHWYDVAEILFQELDIGLEVPAIDWFHSPTGAGSVLWVIREESHEDSRGSNETVVHHVLSPEAPAFYPESVLHPIAQLIEPDLQTNPLVESG</sequence>
<organism evidence="1 2">
    <name type="scientific">Cordyceps javanica</name>
    <dbReference type="NCBI Taxonomy" id="43265"/>
    <lineage>
        <taxon>Eukaryota</taxon>
        <taxon>Fungi</taxon>
        <taxon>Dikarya</taxon>
        <taxon>Ascomycota</taxon>
        <taxon>Pezizomycotina</taxon>
        <taxon>Sordariomycetes</taxon>
        <taxon>Hypocreomycetidae</taxon>
        <taxon>Hypocreales</taxon>
        <taxon>Cordycipitaceae</taxon>
        <taxon>Cordyceps</taxon>
    </lineage>
</organism>
<keyword evidence="2" id="KW-1185">Reference proteome</keyword>
<dbReference type="Proteomes" id="UP000315783">
    <property type="component" value="Unassembled WGS sequence"/>
</dbReference>
<reference evidence="1 2" key="1">
    <citation type="journal article" date="2019" name="Appl. Microbiol. Biotechnol.">
        <title>Genome sequence of Isaria javanica and comparative genome analysis insights into family S53 peptidase evolution in fungal entomopathogens.</title>
        <authorList>
            <person name="Lin R."/>
            <person name="Zhang X."/>
            <person name="Xin B."/>
            <person name="Zou M."/>
            <person name="Gao Y."/>
            <person name="Qin F."/>
            <person name="Hu Q."/>
            <person name="Xie B."/>
            <person name="Cheng X."/>
        </authorList>
    </citation>
    <scope>NUCLEOTIDE SEQUENCE [LARGE SCALE GENOMIC DNA]</scope>
    <source>
        <strain evidence="1 2">IJ1G</strain>
    </source>
</reference>
<proteinExistence type="predicted"/>
<dbReference type="AlphaFoldDB" id="A0A545UVA6"/>
<accession>A0A545UVA6</accession>
<evidence type="ECO:0000313" key="2">
    <source>
        <dbReference type="Proteomes" id="UP000315783"/>
    </source>
</evidence>